<reference evidence="1" key="1">
    <citation type="submission" date="2018-06" db="EMBL/GenBank/DDBJ databases">
        <authorList>
            <person name="Zhirakovskaya E."/>
        </authorList>
    </citation>
    <scope>NUCLEOTIDE SEQUENCE</scope>
</reference>
<accession>A0A3B0UV78</accession>
<organism evidence="1">
    <name type="scientific">hydrothermal vent metagenome</name>
    <dbReference type="NCBI Taxonomy" id="652676"/>
    <lineage>
        <taxon>unclassified sequences</taxon>
        <taxon>metagenomes</taxon>
        <taxon>ecological metagenomes</taxon>
    </lineage>
</organism>
<name>A0A3B0UV78_9ZZZZ</name>
<dbReference type="EMBL" id="UOEV01000020">
    <property type="protein sequence ID" value="VAW32073.1"/>
    <property type="molecule type" value="Genomic_DNA"/>
</dbReference>
<proteinExistence type="predicted"/>
<protein>
    <submittedName>
        <fullName evidence="1">Uncharacterized protein</fullName>
    </submittedName>
</protein>
<dbReference type="AlphaFoldDB" id="A0A3B0UV78"/>
<gene>
    <name evidence="1" type="ORF">MNBD_CPR01-76</name>
</gene>
<evidence type="ECO:0000313" key="1">
    <source>
        <dbReference type="EMBL" id="VAW32073.1"/>
    </source>
</evidence>
<sequence length="145" mass="16499">MNEGFSKKYLTLSHLHTESSDSQSFSERELEESISEIQGKYVERIDKQLLANVATSLQKNRKDNPKLSFKEARTYALHEQLDQYSDTSWAPYVSALGVLFGKHSSKKSRAKSNKKPPIIFSAKRISEMVEDSKSVIDERNGDPDD</sequence>